<dbReference type="PROSITE" id="PS50054">
    <property type="entry name" value="TYR_PHOSPHATASE_DUAL"/>
    <property type="match status" value="1"/>
</dbReference>
<evidence type="ECO:0000259" key="6">
    <source>
        <dbReference type="PROSITE" id="PS50054"/>
    </source>
</evidence>
<dbReference type="PROSITE" id="PS50056">
    <property type="entry name" value="TYR_PHOSPHATASE_2"/>
    <property type="match status" value="1"/>
</dbReference>
<dbReference type="PANTHER" id="PTHR10159">
    <property type="entry name" value="DUAL SPECIFICITY PROTEIN PHOSPHATASE"/>
    <property type="match status" value="1"/>
</dbReference>
<feature type="domain" description="Tyrosine-protein phosphatase" evidence="6">
    <location>
        <begin position="67"/>
        <end position="223"/>
    </location>
</feature>
<dbReference type="InterPro" id="IPR029021">
    <property type="entry name" value="Prot-tyrosine_phosphatase-like"/>
</dbReference>
<reference evidence="8" key="1">
    <citation type="submission" date="2025-05" db="UniProtKB">
        <authorList>
            <consortium name="RefSeq"/>
        </authorList>
    </citation>
    <scope>NUCLEOTIDE SEQUENCE [LARGE SCALE GENOMIC DNA]</scope>
</reference>
<gene>
    <name evidence="9" type="primary">LOC101240107</name>
</gene>
<dbReference type="SUPFAM" id="SSF52799">
    <property type="entry name" value="(Phosphotyrosine protein) phosphatases II"/>
    <property type="match status" value="1"/>
</dbReference>
<feature type="transmembrane region" description="Helical" evidence="5">
    <location>
        <begin position="178"/>
        <end position="197"/>
    </location>
</feature>
<organism evidence="8 9">
    <name type="scientific">Hydra vulgaris</name>
    <name type="common">Hydra</name>
    <name type="synonym">Hydra attenuata</name>
    <dbReference type="NCBI Taxonomy" id="6087"/>
    <lineage>
        <taxon>Eukaryota</taxon>
        <taxon>Metazoa</taxon>
        <taxon>Cnidaria</taxon>
        <taxon>Hydrozoa</taxon>
        <taxon>Hydroidolina</taxon>
        <taxon>Anthoathecata</taxon>
        <taxon>Aplanulata</taxon>
        <taxon>Hydridae</taxon>
        <taxon>Hydra</taxon>
    </lineage>
</organism>
<keyword evidence="5" id="KW-0812">Transmembrane</keyword>
<dbReference type="InterPro" id="IPR020422">
    <property type="entry name" value="TYR_PHOSPHATASE_DUAL_dom"/>
</dbReference>
<dbReference type="RefSeq" id="XP_065646533.1">
    <property type="nucleotide sequence ID" value="XM_065790461.1"/>
</dbReference>
<dbReference type="CDD" id="cd14498">
    <property type="entry name" value="DSP"/>
    <property type="match status" value="1"/>
</dbReference>
<proteinExistence type="inferred from homology"/>
<evidence type="ECO:0000256" key="2">
    <source>
        <dbReference type="ARBA" id="ARBA00013064"/>
    </source>
</evidence>
<keyword evidence="8" id="KW-1185">Reference proteome</keyword>
<evidence type="ECO:0000256" key="5">
    <source>
        <dbReference type="SAM" id="Phobius"/>
    </source>
</evidence>
<sequence length="237" mass="27565">MSYLDQICFTDEVNCLKFLSHRMRANMCTHCMKNITKHCRNSVTEEDVIKSLEYTQKGEKYPTLILNSDEKYGKLFLGGFKAAMNLEFLQQESVANIVNTAGMGLYKTFGKKYEDKCHWTMEVSKVECLQLEWEDAISYNISNEDIDKVINYIHSCRLQKKNVLVHCAQGKSRSATAVIAYIMVVLNLSLAESFAFVKEKRRMIEPNAHFMYLLQMFENSELIKKLRNHLRSMIIIK</sequence>
<dbReference type="Gene3D" id="3.90.190.10">
    <property type="entry name" value="Protein tyrosine phosphatase superfamily"/>
    <property type="match status" value="1"/>
</dbReference>
<keyword evidence="4" id="KW-0904">Protein phosphatase</keyword>
<dbReference type="PANTHER" id="PTHR10159:SF511">
    <property type="entry name" value="DUAL SPECIFICITY PROTEIN PHOSPHATASE 1"/>
    <property type="match status" value="1"/>
</dbReference>
<accession>A0ABM4BC73</accession>
<comment type="similarity">
    <text evidence="1">Belongs to the protein-tyrosine phosphatase family. Non-receptor class dual specificity subfamily.</text>
</comment>
<protein>
    <recommendedName>
        <fullName evidence="2">protein-tyrosine-phosphatase</fullName>
        <ecNumber evidence="2">3.1.3.48</ecNumber>
    </recommendedName>
</protein>
<dbReference type="PROSITE" id="PS00383">
    <property type="entry name" value="TYR_PHOSPHATASE_1"/>
    <property type="match status" value="1"/>
</dbReference>
<dbReference type="InterPro" id="IPR000340">
    <property type="entry name" value="Dual-sp_phosphatase_cat-dom"/>
</dbReference>
<evidence type="ECO:0000313" key="8">
    <source>
        <dbReference type="Proteomes" id="UP001652625"/>
    </source>
</evidence>
<dbReference type="Pfam" id="PF00782">
    <property type="entry name" value="DSPc"/>
    <property type="match status" value="1"/>
</dbReference>
<evidence type="ECO:0000259" key="7">
    <source>
        <dbReference type="PROSITE" id="PS50056"/>
    </source>
</evidence>
<evidence type="ECO:0000313" key="9">
    <source>
        <dbReference type="RefSeq" id="XP_065646533.1"/>
    </source>
</evidence>
<keyword evidence="3" id="KW-0378">Hydrolase</keyword>
<evidence type="ECO:0000256" key="1">
    <source>
        <dbReference type="ARBA" id="ARBA00008601"/>
    </source>
</evidence>
<feature type="domain" description="Tyrosine specific protein phosphatases" evidence="7">
    <location>
        <begin position="144"/>
        <end position="201"/>
    </location>
</feature>
<dbReference type="InterPro" id="IPR000387">
    <property type="entry name" value="Tyr_Pase_dom"/>
</dbReference>
<dbReference type="Proteomes" id="UP001652625">
    <property type="component" value="Chromosome 02"/>
</dbReference>
<name>A0ABM4BC73_HYDVU</name>
<evidence type="ECO:0000256" key="3">
    <source>
        <dbReference type="ARBA" id="ARBA00022801"/>
    </source>
</evidence>
<dbReference type="InterPro" id="IPR016130">
    <property type="entry name" value="Tyr_Pase_AS"/>
</dbReference>
<evidence type="ECO:0000256" key="4">
    <source>
        <dbReference type="ARBA" id="ARBA00022912"/>
    </source>
</evidence>
<dbReference type="GeneID" id="101240107"/>
<keyword evidence="5" id="KW-0472">Membrane</keyword>
<keyword evidence="5" id="KW-1133">Transmembrane helix</keyword>
<reference evidence="9" key="2">
    <citation type="submission" date="2025-08" db="UniProtKB">
        <authorList>
            <consortium name="RefSeq"/>
        </authorList>
    </citation>
    <scope>IDENTIFICATION</scope>
</reference>
<dbReference type="SMART" id="SM00195">
    <property type="entry name" value="DSPc"/>
    <property type="match status" value="1"/>
</dbReference>
<dbReference type="EC" id="3.1.3.48" evidence="2"/>